<name>A0AB73BLZ5_9GAMM</name>
<proteinExistence type="predicted"/>
<dbReference type="Proteomes" id="UP000324162">
    <property type="component" value="Unassembled WGS sequence"/>
</dbReference>
<organism evidence="1 2">
    <name type="scientific">Pseudoalteromonas fuliginea</name>
    <dbReference type="NCBI Taxonomy" id="1872678"/>
    <lineage>
        <taxon>Bacteria</taxon>
        <taxon>Pseudomonadati</taxon>
        <taxon>Pseudomonadota</taxon>
        <taxon>Gammaproteobacteria</taxon>
        <taxon>Alteromonadales</taxon>
        <taxon>Pseudoalteromonadaceae</taxon>
        <taxon>Pseudoalteromonas</taxon>
    </lineage>
</organism>
<gene>
    <name evidence="1" type="ORF">EU508_00970</name>
</gene>
<accession>A0AB73BLZ5</accession>
<protein>
    <submittedName>
        <fullName evidence="1">Uncharacterized protein</fullName>
    </submittedName>
</protein>
<comment type="caution">
    <text evidence="1">The sequence shown here is derived from an EMBL/GenBank/DDBJ whole genome shotgun (WGS) entry which is preliminary data.</text>
</comment>
<dbReference type="RefSeq" id="WP_149613337.1">
    <property type="nucleotide sequence ID" value="NZ_SEUK01000033.1"/>
</dbReference>
<sequence>MAGVLLCSLLITGSGNHLDAIGFWHVLNTKASVLKVYRRFPNYFAVHLPQLPDTSLAILARNHIPSAQYAYSIRLLNNNDSDTAKQFWLAGINKLNAIERKELAVQLLAQSRWDDLKLLADIKQLPEGDVFNHLRLHLSIAENNIPREFIQNLGFSFLEDIDEPKKHCMFNVIVMSDHRNGLYKLGDFITTYNRQPEPRENIFCFSKPVYVATALNCKSNINNAAQCDWQASRFKNELLSSYDFLVMMPKHGTANVSKGKMLINSQANYSIFLHELMHFNRFEDEYTLPISKQAWLCAQSGFVAPNLYIAHGEPAPEGWHKSESCQQGGIAYKPSEKWSIMQYQQLGLSTQYRELWLKYLDMTKGDFYRHSDELTSINKAILN</sequence>
<evidence type="ECO:0000313" key="2">
    <source>
        <dbReference type="Proteomes" id="UP000324162"/>
    </source>
</evidence>
<dbReference type="EMBL" id="SEUK01000033">
    <property type="protein sequence ID" value="KAA1164832.1"/>
    <property type="molecule type" value="Genomic_DNA"/>
</dbReference>
<dbReference type="AlphaFoldDB" id="A0AB73BLZ5"/>
<reference evidence="1 2" key="1">
    <citation type="submission" date="2019-01" db="EMBL/GenBank/DDBJ databases">
        <title>Genome sequences of marine Pseudoalteromonas species.</title>
        <authorList>
            <person name="Boraston A.B."/>
            <person name="Hehemann J.-H."/>
            <person name="Vickers C.J."/>
            <person name="Salama-Alber O."/>
            <person name="Abe K."/>
            <person name="Hettle A.J."/>
        </authorList>
    </citation>
    <scope>NUCLEOTIDE SEQUENCE [LARGE SCALE GENOMIC DNA]</scope>
    <source>
        <strain evidence="1 2">PS42</strain>
    </source>
</reference>
<evidence type="ECO:0000313" key="1">
    <source>
        <dbReference type="EMBL" id="KAA1164832.1"/>
    </source>
</evidence>